<name>A0A8H7XN27_PSICU</name>
<dbReference type="AlphaFoldDB" id="A0A8H7XN27"/>
<accession>A0A8H7XN27</accession>
<comment type="caution">
    <text evidence="2">The sequence shown here is derived from an EMBL/GenBank/DDBJ whole genome shotgun (WGS) entry which is preliminary data.</text>
</comment>
<keyword evidence="1" id="KW-1133">Transmembrane helix</keyword>
<evidence type="ECO:0008006" key="3">
    <source>
        <dbReference type="Google" id="ProtNLM"/>
    </source>
</evidence>
<protein>
    <recommendedName>
        <fullName evidence="3">Transmembrane protein</fullName>
    </recommendedName>
</protein>
<dbReference type="Gene3D" id="2.60.120.260">
    <property type="entry name" value="Galactose-binding domain-like"/>
    <property type="match status" value="2"/>
</dbReference>
<evidence type="ECO:0000313" key="2">
    <source>
        <dbReference type="EMBL" id="KAG5164231.1"/>
    </source>
</evidence>
<proteinExistence type="predicted"/>
<reference evidence="2" key="1">
    <citation type="submission" date="2021-02" db="EMBL/GenBank/DDBJ databases">
        <title>Psilocybe cubensis genome.</title>
        <authorList>
            <person name="Mckernan K.J."/>
            <person name="Crawford S."/>
            <person name="Trippe A."/>
            <person name="Kane L.T."/>
            <person name="Mclaughlin S."/>
        </authorList>
    </citation>
    <scope>NUCLEOTIDE SEQUENCE [LARGE SCALE GENOMIC DNA]</scope>
    <source>
        <strain evidence="2">MGC-MH-2018</strain>
    </source>
</reference>
<keyword evidence="1" id="KW-0472">Membrane</keyword>
<gene>
    <name evidence="2" type="ORF">JR316_010731</name>
</gene>
<sequence length="437" mass="46702">MPLFTTVLEDTSPMIIYSSGWVSGSSADSSEDQYSEASFTVSIAKGSTMSISFYGTFFAIIGAKRSNHGPYHATVDGVLSDTFTGKSNTSEFNQTLYSSDTSLGSHNVVLFNDDNTFIDVDYVTFQSSIGEDDDPLIVNTFQDTHPAFDYSPSSSWGIPNNVGSFSGGSGHGASAPGAVLHFSFQVGWVCTRDAVALYGPVGPNSTSYTVKIDDLTPQVLNANKQFYRSHQILFFAGNLGKGEHSLELTLNSPSSGQFAIDFANVYTTPSLGGTFLGTVQTTASPPGTVQMTASAQTTETCSSHTQALNSGVIAGLATASIFGVVSSIFSLFVVWYYRRTINSHIRSQISGTIPLPQIPENAPVSFIPSNNPSTLESSSPLTARPYTKVPYPSERDYGFRSVVSVGYSAVSSSVTNYTSTSNYAGIYDTTTQPPRYQ</sequence>
<dbReference type="EMBL" id="JAFIQS010000012">
    <property type="protein sequence ID" value="KAG5164231.1"/>
    <property type="molecule type" value="Genomic_DNA"/>
</dbReference>
<organism evidence="2">
    <name type="scientific">Psilocybe cubensis</name>
    <name type="common">Psychedelic mushroom</name>
    <name type="synonym">Stropharia cubensis</name>
    <dbReference type="NCBI Taxonomy" id="181762"/>
    <lineage>
        <taxon>Eukaryota</taxon>
        <taxon>Fungi</taxon>
        <taxon>Dikarya</taxon>
        <taxon>Basidiomycota</taxon>
        <taxon>Agaricomycotina</taxon>
        <taxon>Agaricomycetes</taxon>
        <taxon>Agaricomycetidae</taxon>
        <taxon>Agaricales</taxon>
        <taxon>Agaricineae</taxon>
        <taxon>Strophariaceae</taxon>
        <taxon>Psilocybe</taxon>
    </lineage>
</organism>
<keyword evidence="1" id="KW-0812">Transmembrane</keyword>
<evidence type="ECO:0000256" key="1">
    <source>
        <dbReference type="SAM" id="Phobius"/>
    </source>
</evidence>
<feature type="transmembrane region" description="Helical" evidence="1">
    <location>
        <begin position="312"/>
        <end position="337"/>
    </location>
</feature>